<dbReference type="PANTHER" id="PTHR33993">
    <property type="entry name" value="GLYOXALASE-RELATED"/>
    <property type="match status" value="1"/>
</dbReference>
<dbReference type="EMBL" id="FXSZ01000005">
    <property type="protein sequence ID" value="SMO65532.1"/>
    <property type="molecule type" value="Genomic_DNA"/>
</dbReference>
<dbReference type="Proteomes" id="UP000315971">
    <property type="component" value="Unassembled WGS sequence"/>
</dbReference>
<gene>
    <name evidence="2" type="ORF">SAMN06265350_105122</name>
</gene>
<reference evidence="2 3" key="1">
    <citation type="submission" date="2017-05" db="EMBL/GenBank/DDBJ databases">
        <authorList>
            <person name="Varghese N."/>
            <person name="Submissions S."/>
        </authorList>
    </citation>
    <scope>NUCLEOTIDE SEQUENCE [LARGE SCALE GENOMIC DNA]</scope>
    <source>
        <strain evidence="2 3">DSM 21342</strain>
    </source>
</reference>
<keyword evidence="3" id="KW-1185">Reference proteome</keyword>
<name>A0A521D1J8_9SPHI</name>
<dbReference type="PANTHER" id="PTHR33993:SF2">
    <property type="entry name" value="VOC DOMAIN-CONTAINING PROTEIN"/>
    <property type="match status" value="1"/>
</dbReference>
<dbReference type="Gene3D" id="3.10.180.10">
    <property type="entry name" value="2,3-Dihydroxybiphenyl 1,2-Dioxygenase, domain 1"/>
    <property type="match status" value="1"/>
</dbReference>
<dbReference type="AlphaFoldDB" id="A0A521D1J8"/>
<evidence type="ECO:0000259" key="1">
    <source>
        <dbReference type="PROSITE" id="PS51819"/>
    </source>
</evidence>
<evidence type="ECO:0000313" key="2">
    <source>
        <dbReference type="EMBL" id="SMO65532.1"/>
    </source>
</evidence>
<organism evidence="2 3">
    <name type="scientific">Solitalea koreensis</name>
    <dbReference type="NCBI Taxonomy" id="543615"/>
    <lineage>
        <taxon>Bacteria</taxon>
        <taxon>Pseudomonadati</taxon>
        <taxon>Bacteroidota</taxon>
        <taxon>Sphingobacteriia</taxon>
        <taxon>Sphingobacteriales</taxon>
        <taxon>Sphingobacteriaceae</taxon>
        <taxon>Solitalea</taxon>
    </lineage>
</organism>
<dbReference type="SUPFAM" id="SSF54593">
    <property type="entry name" value="Glyoxalase/Bleomycin resistance protein/Dihydroxybiphenyl dioxygenase"/>
    <property type="match status" value="1"/>
</dbReference>
<dbReference type="InterPro" id="IPR029068">
    <property type="entry name" value="Glyas_Bleomycin-R_OHBP_Dase"/>
</dbReference>
<dbReference type="InterPro" id="IPR037523">
    <property type="entry name" value="VOC_core"/>
</dbReference>
<evidence type="ECO:0000313" key="3">
    <source>
        <dbReference type="Proteomes" id="UP000315971"/>
    </source>
</evidence>
<dbReference type="CDD" id="cd07247">
    <property type="entry name" value="SgaA_N_like"/>
    <property type="match status" value="1"/>
</dbReference>
<proteinExistence type="predicted"/>
<accession>A0A521D1J8</accession>
<dbReference type="InterPro" id="IPR052164">
    <property type="entry name" value="Anthracycline_SecMetBiosynth"/>
</dbReference>
<sequence>MTMPQHAINWFEIPVSDFERARKFYSTILEIEMYDMIMGENRMGFFPSEAGSVSGAIVSGKGYEPCTKGSLIYLSCGDDLSNTLGKVVENGGSVLVPKTIISPEYGFYAFFSDTEGNKVGLHSPH</sequence>
<dbReference type="InterPro" id="IPR004360">
    <property type="entry name" value="Glyas_Fos-R_dOase_dom"/>
</dbReference>
<feature type="domain" description="VOC" evidence="1">
    <location>
        <begin position="7"/>
        <end position="124"/>
    </location>
</feature>
<dbReference type="Pfam" id="PF00903">
    <property type="entry name" value="Glyoxalase"/>
    <property type="match status" value="1"/>
</dbReference>
<dbReference type="PROSITE" id="PS51819">
    <property type="entry name" value="VOC"/>
    <property type="match status" value="1"/>
</dbReference>
<protein>
    <recommendedName>
        <fullName evidence="1">VOC domain-containing protein</fullName>
    </recommendedName>
</protein>